<dbReference type="PANTHER" id="PTHR43065">
    <property type="entry name" value="SENSOR HISTIDINE KINASE"/>
    <property type="match status" value="1"/>
</dbReference>
<feature type="transmembrane region" description="Helical" evidence="1">
    <location>
        <begin position="132"/>
        <end position="156"/>
    </location>
</feature>
<dbReference type="RefSeq" id="WP_379782951.1">
    <property type="nucleotide sequence ID" value="NZ_JBHSWW010000269.1"/>
</dbReference>
<evidence type="ECO:0000259" key="2">
    <source>
        <dbReference type="PROSITE" id="PS50109"/>
    </source>
</evidence>
<dbReference type="GO" id="GO:0016301">
    <property type="term" value="F:kinase activity"/>
    <property type="evidence" value="ECO:0007669"/>
    <property type="project" value="UniProtKB-KW"/>
</dbReference>
<dbReference type="Pfam" id="PF16927">
    <property type="entry name" value="HisKA_7TM"/>
    <property type="match status" value="1"/>
</dbReference>
<evidence type="ECO:0000256" key="1">
    <source>
        <dbReference type="SAM" id="Phobius"/>
    </source>
</evidence>
<evidence type="ECO:0000313" key="4">
    <source>
        <dbReference type="EMBL" id="MFC6754451.1"/>
    </source>
</evidence>
<keyword evidence="1" id="KW-1133">Transmembrane helix</keyword>
<dbReference type="InterPro" id="IPR000014">
    <property type="entry name" value="PAS"/>
</dbReference>
<dbReference type="CDD" id="cd00130">
    <property type="entry name" value="PAS"/>
    <property type="match status" value="1"/>
</dbReference>
<protein>
    <submittedName>
        <fullName evidence="4">Histidine kinase N-terminal 7TM domain-containing protein</fullName>
    </submittedName>
</protein>
<dbReference type="PROSITE" id="PS50112">
    <property type="entry name" value="PAS"/>
    <property type="match status" value="1"/>
</dbReference>
<feature type="transmembrane region" description="Helical" evidence="1">
    <location>
        <begin position="168"/>
        <end position="185"/>
    </location>
</feature>
<dbReference type="InterPro" id="IPR003594">
    <property type="entry name" value="HATPase_dom"/>
</dbReference>
<accession>A0ABD5SCZ2</accession>
<feature type="transmembrane region" description="Helical" evidence="1">
    <location>
        <begin position="57"/>
        <end position="75"/>
    </location>
</feature>
<dbReference type="AlphaFoldDB" id="A0ABD5SCZ2"/>
<dbReference type="InterPro" id="IPR036890">
    <property type="entry name" value="HATPase_C_sf"/>
</dbReference>
<dbReference type="SUPFAM" id="SSF55874">
    <property type="entry name" value="ATPase domain of HSP90 chaperone/DNA topoisomerase II/histidine kinase"/>
    <property type="match status" value="1"/>
</dbReference>
<dbReference type="InterPro" id="IPR013656">
    <property type="entry name" value="PAS_4"/>
</dbReference>
<evidence type="ECO:0000259" key="3">
    <source>
        <dbReference type="PROSITE" id="PS50112"/>
    </source>
</evidence>
<keyword evidence="5" id="KW-1185">Reference proteome</keyword>
<comment type="caution">
    <text evidence="4">The sequence shown here is derived from an EMBL/GenBank/DDBJ whole genome shotgun (WGS) entry which is preliminary data.</text>
</comment>
<feature type="non-terminal residue" evidence="4">
    <location>
        <position position="1"/>
    </location>
</feature>
<dbReference type="PANTHER" id="PTHR43065:SF23">
    <property type="entry name" value="SENSOR HISTIDINE KINASE PDTAS"/>
    <property type="match status" value="1"/>
</dbReference>
<dbReference type="InterPro" id="IPR031621">
    <property type="entry name" value="HisKA_7TM"/>
</dbReference>
<dbReference type="InterPro" id="IPR035965">
    <property type="entry name" value="PAS-like_dom_sf"/>
</dbReference>
<gene>
    <name evidence="4" type="ORF">ACFQEU_13420</name>
</gene>
<feature type="transmembrane region" description="Helical" evidence="1">
    <location>
        <begin position="87"/>
        <end position="112"/>
    </location>
</feature>
<name>A0ABD5SCZ2_9EURY</name>
<feature type="domain" description="Histidine kinase" evidence="2">
    <location>
        <begin position="344"/>
        <end position="563"/>
    </location>
</feature>
<dbReference type="Pfam" id="PF08448">
    <property type="entry name" value="PAS_4"/>
    <property type="match status" value="1"/>
</dbReference>
<dbReference type="Pfam" id="PF02518">
    <property type="entry name" value="HATPase_c"/>
    <property type="match status" value="1"/>
</dbReference>
<reference evidence="4 5" key="1">
    <citation type="journal article" date="2019" name="Int. J. Syst. Evol. Microbiol.">
        <title>The Global Catalogue of Microorganisms (GCM) 10K type strain sequencing project: providing services to taxonomists for standard genome sequencing and annotation.</title>
        <authorList>
            <consortium name="The Broad Institute Genomics Platform"/>
            <consortium name="The Broad Institute Genome Sequencing Center for Infectious Disease"/>
            <person name="Wu L."/>
            <person name="Ma J."/>
        </authorList>
    </citation>
    <scope>NUCLEOTIDE SEQUENCE [LARGE SCALE GENOMIC DNA]</scope>
    <source>
        <strain evidence="4 5">CGMCC 1.3239</strain>
    </source>
</reference>
<dbReference type="Proteomes" id="UP001596442">
    <property type="component" value="Unassembled WGS sequence"/>
</dbReference>
<dbReference type="InterPro" id="IPR005467">
    <property type="entry name" value="His_kinase_dom"/>
</dbReference>
<dbReference type="SMART" id="SM00387">
    <property type="entry name" value="HATPase_c"/>
    <property type="match status" value="1"/>
</dbReference>
<keyword evidence="1" id="KW-0472">Membrane</keyword>
<evidence type="ECO:0000313" key="5">
    <source>
        <dbReference type="Proteomes" id="UP001596442"/>
    </source>
</evidence>
<keyword evidence="4" id="KW-0808">Transferase</keyword>
<keyword evidence="1" id="KW-0812">Transmembrane</keyword>
<feature type="domain" description="PAS" evidence="3">
    <location>
        <begin position="224"/>
        <end position="269"/>
    </location>
</feature>
<dbReference type="SUPFAM" id="SSF55785">
    <property type="entry name" value="PYP-like sensor domain (PAS domain)"/>
    <property type="match status" value="1"/>
</dbReference>
<dbReference type="EMBL" id="JBHSWW010000269">
    <property type="protein sequence ID" value="MFC6754451.1"/>
    <property type="molecule type" value="Genomic_DNA"/>
</dbReference>
<dbReference type="PROSITE" id="PS50109">
    <property type="entry name" value="HIS_KIN"/>
    <property type="match status" value="1"/>
</dbReference>
<feature type="transmembrane region" description="Helical" evidence="1">
    <location>
        <begin position="23"/>
        <end position="45"/>
    </location>
</feature>
<organism evidence="4 5">
    <name type="scientific">Halorubrum tibetense</name>
    <dbReference type="NCBI Taxonomy" id="175631"/>
    <lineage>
        <taxon>Archaea</taxon>
        <taxon>Methanobacteriati</taxon>
        <taxon>Methanobacteriota</taxon>
        <taxon>Stenosarchaea group</taxon>
        <taxon>Halobacteria</taxon>
        <taxon>Halobacteriales</taxon>
        <taxon>Haloferacaceae</taxon>
        <taxon>Halorubrum</taxon>
    </lineage>
</organism>
<dbReference type="Gene3D" id="3.30.565.10">
    <property type="entry name" value="Histidine kinase-like ATPase, C-terminal domain"/>
    <property type="match status" value="1"/>
</dbReference>
<proteinExistence type="predicted"/>
<sequence length="570" mass="61114">GGAGAIGLAWAIRRHRGRPGVDWFLGVFAAQTVWCLSYGIGLLVADPTLRAVLEASTWLGILWTGIAFLGFALEYTGRSDVVRSRLFAGVVGFGVLSTLILATNPLHGAFWTGFRVDPVFGVATVSYAFGPWAYLVVAVETVLVASAVFLLVDTLLSYGPLYRRESAAVAMSSLPPGFALVAWILELGPVPQLQLAPILFVPHVLLDAYAFNRAEMFDRHPTTSRAAERTAIDDLADPIVALSLDRRVVRLNPAAESLLGVGAEQARDRPFDAFLDVAIDVESGDADGGDNEITVGVGPRRRTFAVSTAALTDPEGTHVGYTVVFSDVTERERRRQQLEVLNRILRHNLRNDAGVVAGYGDLLVERLEDPELVRMADAIDRRAGALAALGEKAGTVETLLSDGDPTTVDVRELVSDVVDDARERAGEDAVTLAVEGTDAEWVASLRADALQAIVANAVENAVVHHDGQGTERADGGTWVRVTLRREDRGDAAEFVLVVDVDGRGIPDHEVRAVESGRETPLEHGSGLGLWVIEWAAGALGADVEYATREPRGTRVTARVPLINDEAGADD</sequence>
<keyword evidence="4" id="KW-0418">Kinase</keyword>
<dbReference type="Gene3D" id="3.30.450.20">
    <property type="entry name" value="PAS domain"/>
    <property type="match status" value="1"/>
</dbReference>